<dbReference type="PANTHER" id="PTHR10039:SF5">
    <property type="entry name" value="NACHT DOMAIN-CONTAINING PROTEIN"/>
    <property type="match status" value="1"/>
</dbReference>
<dbReference type="InterPro" id="IPR036770">
    <property type="entry name" value="Ankyrin_rpt-contain_sf"/>
</dbReference>
<comment type="caution">
    <text evidence="4">The sequence shown here is derived from an EMBL/GenBank/DDBJ whole genome shotgun (WGS) entry which is preliminary data.</text>
</comment>
<organism evidence="4 5">
    <name type="scientific">Elsinoe australis</name>
    <dbReference type="NCBI Taxonomy" id="40998"/>
    <lineage>
        <taxon>Eukaryota</taxon>
        <taxon>Fungi</taxon>
        <taxon>Dikarya</taxon>
        <taxon>Ascomycota</taxon>
        <taxon>Pezizomycotina</taxon>
        <taxon>Dothideomycetes</taxon>
        <taxon>Dothideomycetidae</taxon>
        <taxon>Myriangiales</taxon>
        <taxon>Elsinoaceae</taxon>
        <taxon>Elsinoe</taxon>
    </lineage>
</organism>
<dbReference type="Pfam" id="PF12796">
    <property type="entry name" value="Ank_2"/>
    <property type="match status" value="1"/>
</dbReference>
<evidence type="ECO:0000256" key="2">
    <source>
        <dbReference type="SAM" id="MobiDB-lite"/>
    </source>
</evidence>
<dbReference type="Pfam" id="PF24883">
    <property type="entry name" value="NPHP3_N"/>
    <property type="match status" value="1"/>
</dbReference>
<reference evidence="4 5" key="1">
    <citation type="submission" date="2018-02" db="EMBL/GenBank/DDBJ databases">
        <title>Draft genome sequences of Elsinoe sp., causing black scab on jojoba.</title>
        <authorList>
            <person name="Stodart B."/>
            <person name="Jeffress S."/>
            <person name="Ash G."/>
            <person name="Arun Chinnappa K."/>
        </authorList>
    </citation>
    <scope>NUCLEOTIDE SEQUENCE [LARGE SCALE GENOMIC DNA]</scope>
    <source>
        <strain evidence="4 5">Hillstone_2</strain>
    </source>
</reference>
<sequence>MASKRPFKQVEATTNNSGHIGTAIHEQTNNGIAYFGQTNINNHYGTPRRSPYEEELAQRERLEEKRKQYMDSLDFPSLEARSQNIKDALTRTCSWILQLPEYRQWSGSGDATEESKSRFLWMKGKPACGKSTMIKYVYDSLRTTRKECTVIAFFFNARGEALERSTLGLYRSLLFQLLSRMPALQSVLDDIRLPRNKADELEWQLPMLQRTLKAAVLQANDDKIIFMIDALDECGGPDVQEMISYFHDDLADDETLSQSRFSVFFSSRHYPHVHVRAGVEIILEDQENHSKDIWKYINAKLHLDRSKVANKFKDDILQRSAGVFLWVVLVIKILNDEDASGNIHRLTKRLEGLPTELEKLFEDILSTDTGADPRLLLCVQWILFTFRPLTVPELYWAVLAGTELEAFSDEDLEYARLLERSDMDKFVLSSSRGLIEETKGKHATVQFIHESVREFFLHRGLERYGIERLGSDPGKSHECLKTSCYRYFMHYQKRKEPIGTPADGSSEESSSSLDGSRVKASSRPQTSGPWTTYTFLDYTVRFILHHSNLAQGAGIQQGEFVEDLDFAGLLSLRGLLQPRPKKIPVDAGTRVFAACGLSHLLRMELLRTQTLDKRDIWHASVFEEAIRVGNHECVSVILELCSSSHYGNMFDGQVRQMGEAERARIVQTLLELRRYPRYATTLVKALLVEPANFDLLRGTTDQNRRTLLSAAVCAGAKNVVRWLLSHGSVDVNEKGLGFTALSHAVRARDREIVKLLLAREDICLGTASYFRFADLFRGLLKLGPEIWNLILQRKIPLQQDRYLVLLEVVQRGDAELIQLALTSILQISYNPGEAYRGQSDLDDIVRRDNGVIFRAFLKHEEVTSVNKHEDTGCVPLIMAITQYEDGIQEALLEHSDIDLHAKDSTGDTALSKALKSESVYSLRTLLASGRFQEDDFTQDQLIALNGSSTIRRMKLLPDKRSTEQSHPRAIVSMEQFFQLVERSGQMGHVT</sequence>
<feature type="region of interest" description="Disordered" evidence="2">
    <location>
        <begin position="497"/>
        <end position="526"/>
    </location>
</feature>
<dbReference type="AlphaFoldDB" id="A0A4U7B4Z0"/>
<evidence type="ECO:0000313" key="4">
    <source>
        <dbReference type="EMBL" id="TKX24551.1"/>
    </source>
</evidence>
<dbReference type="PANTHER" id="PTHR10039">
    <property type="entry name" value="AMELOGENIN"/>
    <property type="match status" value="1"/>
</dbReference>
<feature type="compositionally biased region" description="Low complexity" evidence="2">
    <location>
        <begin position="503"/>
        <end position="515"/>
    </location>
</feature>
<dbReference type="Proteomes" id="UP000308133">
    <property type="component" value="Unassembled WGS sequence"/>
</dbReference>
<evidence type="ECO:0000256" key="1">
    <source>
        <dbReference type="ARBA" id="ARBA00022737"/>
    </source>
</evidence>
<dbReference type="SMART" id="SM00248">
    <property type="entry name" value="ANK"/>
    <property type="match status" value="6"/>
</dbReference>
<dbReference type="Gene3D" id="3.40.50.300">
    <property type="entry name" value="P-loop containing nucleotide triphosphate hydrolases"/>
    <property type="match status" value="1"/>
</dbReference>
<gene>
    <name evidence="4" type="ORF">C1H76_3159</name>
</gene>
<dbReference type="EMBL" id="PTQR01000039">
    <property type="protein sequence ID" value="TKX24551.1"/>
    <property type="molecule type" value="Genomic_DNA"/>
</dbReference>
<keyword evidence="1" id="KW-0677">Repeat</keyword>
<name>A0A4U7B4Z0_9PEZI</name>
<dbReference type="InterPro" id="IPR056884">
    <property type="entry name" value="NPHP3-like_N"/>
</dbReference>
<dbReference type="InterPro" id="IPR002110">
    <property type="entry name" value="Ankyrin_rpt"/>
</dbReference>
<protein>
    <submittedName>
        <fullName evidence="4">Ankyrin repeat-containing protein 8</fullName>
    </submittedName>
</protein>
<dbReference type="Gene3D" id="1.25.40.20">
    <property type="entry name" value="Ankyrin repeat-containing domain"/>
    <property type="match status" value="2"/>
</dbReference>
<proteinExistence type="predicted"/>
<feature type="domain" description="Nephrocystin 3-like N-terminal" evidence="3">
    <location>
        <begin position="92"/>
        <end position="268"/>
    </location>
</feature>
<evidence type="ECO:0000259" key="3">
    <source>
        <dbReference type="Pfam" id="PF24883"/>
    </source>
</evidence>
<dbReference type="SUPFAM" id="SSF48403">
    <property type="entry name" value="Ankyrin repeat"/>
    <property type="match status" value="1"/>
</dbReference>
<accession>A0A4U7B4Z0</accession>
<evidence type="ECO:0000313" key="5">
    <source>
        <dbReference type="Proteomes" id="UP000308133"/>
    </source>
</evidence>
<dbReference type="InterPro" id="IPR027417">
    <property type="entry name" value="P-loop_NTPase"/>
</dbReference>
<dbReference type="SUPFAM" id="SSF52540">
    <property type="entry name" value="P-loop containing nucleoside triphosphate hydrolases"/>
    <property type="match status" value="1"/>
</dbReference>